<dbReference type="EMBL" id="BMMA01000001">
    <property type="protein sequence ID" value="GGI70106.1"/>
    <property type="molecule type" value="Genomic_DNA"/>
</dbReference>
<dbReference type="Proteomes" id="UP000630135">
    <property type="component" value="Unassembled WGS sequence"/>
</dbReference>
<dbReference type="AlphaFoldDB" id="A0AAV4K296"/>
<evidence type="ECO:0000313" key="5">
    <source>
        <dbReference type="Proteomes" id="UP000652720"/>
    </source>
</evidence>
<comment type="caution">
    <text evidence="2">The sequence shown here is derived from an EMBL/GenBank/DDBJ whole genome shotgun (WGS) entry which is preliminary data.</text>
</comment>
<feature type="region of interest" description="Disordered" evidence="1">
    <location>
        <begin position="1"/>
        <end position="86"/>
    </location>
</feature>
<evidence type="ECO:0000313" key="2">
    <source>
        <dbReference type="EMBL" id="GGI70106.1"/>
    </source>
</evidence>
<evidence type="ECO:0000313" key="4">
    <source>
        <dbReference type="Proteomes" id="UP000630135"/>
    </source>
</evidence>
<protein>
    <submittedName>
        <fullName evidence="2">Uncharacterized protein</fullName>
    </submittedName>
</protein>
<keyword evidence="4" id="KW-1185">Reference proteome</keyword>
<dbReference type="EMBL" id="BMLZ01000022">
    <property type="protein sequence ID" value="GGP30249.1"/>
    <property type="molecule type" value="Genomic_DNA"/>
</dbReference>
<proteinExistence type="predicted"/>
<feature type="compositionally biased region" description="Basic and acidic residues" evidence="1">
    <location>
        <begin position="67"/>
        <end position="81"/>
    </location>
</feature>
<evidence type="ECO:0000256" key="1">
    <source>
        <dbReference type="SAM" id="MobiDB-lite"/>
    </source>
</evidence>
<organism evidence="2 5">
    <name type="scientific">Deinococcus wulumuqiensis</name>
    <dbReference type="NCBI Taxonomy" id="980427"/>
    <lineage>
        <taxon>Bacteria</taxon>
        <taxon>Thermotogati</taxon>
        <taxon>Deinococcota</taxon>
        <taxon>Deinococci</taxon>
        <taxon>Deinococcales</taxon>
        <taxon>Deinococcaceae</taxon>
        <taxon>Deinococcus</taxon>
    </lineage>
</organism>
<dbReference type="Proteomes" id="UP000652720">
    <property type="component" value="Unassembled WGS sequence"/>
</dbReference>
<evidence type="ECO:0000313" key="3">
    <source>
        <dbReference type="EMBL" id="GGP30249.1"/>
    </source>
</evidence>
<reference evidence="4" key="3">
    <citation type="journal article" date="2019" name="Int. J. Syst. Evol. Microbiol.">
        <title>The Global Catalogue of Microorganisms (GCM) 10K type strain sequencing project: providing services to taxonomists for standard genome sequencing and annotation.</title>
        <authorList>
            <consortium name="The Broad Institute Genomics Platform"/>
            <consortium name="The Broad Institute Genome Sequencing Center for Infectious Disease"/>
            <person name="Wu L."/>
            <person name="Ma J."/>
        </authorList>
    </citation>
    <scope>NUCLEOTIDE SEQUENCE [LARGE SCALE GENOMIC DNA]</scope>
    <source>
        <strain evidence="4">CGMCC 1.8884</strain>
    </source>
</reference>
<reference evidence="2" key="4">
    <citation type="submission" date="2023-08" db="EMBL/GenBank/DDBJ databases">
        <authorList>
            <person name="Sun Q."/>
            <person name="Zhou Y."/>
        </authorList>
    </citation>
    <scope>NUCLEOTIDE SEQUENCE</scope>
    <source>
        <strain evidence="3">CGMCC 1.8884</strain>
        <strain evidence="2">CGMCC 1.8885</strain>
    </source>
</reference>
<reference evidence="3" key="1">
    <citation type="journal article" date="2014" name="Int. J. Syst. Evol. Microbiol.">
        <title>Complete genome of a new Firmicutes species belonging to the dominant human colonic microbiota ('Ruminococcus bicirculans') reveals two chromosomes and a selective capacity to utilize plant glucans.</title>
        <authorList>
            <consortium name="NISC Comparative Sequencing Program"/>
            <person name="Wegmann U."/>
            <person name="Louis P."/>
            <person name="Goesmann A."/>
            <person name="Henrissat B."/>
            <person name="Duncan S.H."/>
            <person name="Flint H.J."/>
        </authorList>
    </citation>
    <scope>NUCLEOTIDE SEQUENCE</scope>
    <source>
        <strain evidence="3">CGMCC 1.8884</strain>
    </source>
</reference>
<name>A0AAV4K296_9DEIO</name>
<gene>
    <name evidence="3" type="ORF">GCM10008021_19000</name>
    <name evidence="2" type="ORF">GCM10010914_00190</name>
</gene>
<reference evidence="2" key="2">
    <citation type="journal article" date="2014" name="Int. J. Syst. Evol. Microbiol.">
        <title>Complete genome sequence of Corynebacterium casei LMG S-19264T (=DSM 44701T), isolated from a smear-ripened cheese.</title>
        <authorList>
            <consortium name="US DOE Joint Genome Institute (JGI-PGF)"/>
            <person name="Walter F."/>
            <person name="Albersmeier A."/>
            <person name="Kalinowski J."/>
            <person name="Ruckert C."/>
        </authorList>
    </citation>
    <scope>NUCLEOTIDE SEQUENCE</scope>
    <source>
        <strain evidence="2">CGMCC 1.8885</strain>
    </source>
</reference>
<sequence>MAVGPGKAHVTDADLPPRGLGPGRQQPTDEHQHQAQHKKLKAARCSQFDSFAAGRLEKRRPAASTPDTRRGEGPVENEAKAPVRPHAARRVQILTCSDVAITPPAEQKVNAFEQMFTCGPAPPTAGQASPMLTA</sequence>
<accession>A0AAV4K296</accession>